<comment type="caution">
    <text evidence="1">The sequence shown here is derived from an EMBL/GenBank/DDBJ whole genome shotgun (WGS) entry which is preliminary data.</text>
</comment>
<evidence type="ECO:0000313" key="1">
    <source>
        <dbReference type="EMBL" id="PWD86174.1"/>
    </source>
</evidence>
<dbReference type="AlphaFoldDB" id="A0A2U2AQT5"/>
<dbReference type="InterPro" id="IPR011664">
    <property type="entry name" value="Abi_system_AbiD/AbiF-like"/>
</dbReference>
<name>A0A2U2AQT5_9GAMM</name>
<organism evidence="1 2">
    <name type="scientific">Ignatzschineria cameli</name>
    <dbReference type="NCBI Taxonomy" id="2182793"/>
    <lineage>
        <taxon>Bacteria</taxon>
        <taxon>Pseudomonadati</taxon>
        <taxon>Pseudomonadota</taxon>
        <taxon>Gammaproteobacteria</taxon>
        <taxon>Cardiobacteriales</taxon>
        <taxon>Ignatzschineriaceae</taxon>
        <taxon>Ignatzschineria</taxon>
    </lineage>
</organism>
<evidence type="ECO:0008006" key="3">
    <source>
        <dbReference type="Google" id="ProtNLM"/>
    </source>
</evidence>
<dbReference type="Proteomes" id="UP000245059">
    <property type="component" value="Unassembled WGS sequence"/>
</dbReference>
<accession>A0A2U2AQT5</accession>
<sequence>MNKPFFSKFTKSVQELVDQWEQRGLIIEDRERTSRYLSYINYYRFSVYTIPFQIKGDSGHRFNEGVTFDQVLETYVFDRELRLLAFDALERVEVAIKSQLCNVMCDETQDPFWLYEKRNFKDQKSYAYFISRLDNELESAQKAKYFCHKTPIQHYFSVYQGDYPPVWMVFEILSFGQICRIYNNLADVKVKKRIAKNFKLPFPLLSSWMLSLSNVRNIIAHHSRLWNRVFGTSLAKPKSKHVKWIENHRGYSSLEIMRRVYGVLCVLQYFLYTVSPHSGWAMRLHHLLEKYPNVSRKAMRIPEDWYSDPFWESAFIGDK</sequence>
<dbReference type="RefSeq" id="WP_109217872.1">
    <property type="nucleotide sequence ID" value="NZ_QEWW01000003.1"/>
</dbReference>
<protein>
    <recommendedName>
        <fullName evidence="3">CAAX protease</fullName>
    </recommendedName>
</protein>
<evidence type="ECO:0000313" key="2">
    <source>
        <dbReference type="Proteomes" id="UP000245059"/>
    </source>
</evidence>
<dbReference type="EMBL" id="QEWW01000003">
    <property type="protein sequence ID" value="PWD86174.1"/>
    <property type="molecule type" value="Genomic_DNA"/>
</dbReference>
<reference evidence="2" key="1">
    <citation type="submission" date="2018-05" db="EMBL/GenBank/DDBJ databases">
        <title>Ignatzschineria dubaiensis sp. nov., isolated from necrotic foot tissues of dromedaries (Camelus dromedarius) and associated maggots in Dubai, United Arab Emirates.</title>
        <authorList>
            <person name="Tsang C.C."/>
            <person name="Tang J.Y.M."/>
            <person name="Fong J.Y.H."/>
            <person name="Kinne J."/>
            <person name="Lee H.H."/>
            <person name="Joseph M."/>
            <person name="Jose S."/>
            <person name="Schuster R.K."/>
            <person name="Tang Y."/>
            <person name="Sivakumar S."/>
            <person name="Chen J.H.K."/>
            <person name="Teng J.L.L."/>
            <person name="Lau S.K.P."/>
            <person name="Wernery U."/>
            <person name="Woo P.C.Y."/>
        </authorList>
    </citation>
    <scope>NUCLEOTIDE SEQUENCE [LARGE SCALE GENOMIC DNA]</scope>
    <source>
        <strain evidence="2">UAE-HKU57</strain>
    </source>
</reference>
<proteinExistence type="predicted"/>
<gene>
    <name evidence="1" type="ORF">DC077_05370</name>
</gene>
<dbReference type="Pfam" id="PF07751">
    <property type="entry name" value="Abi_2"/>
    <property type="match status" value="1"/>
</dbReference>